<organism evidence="1 2">
    <name type="scientific">Cryoendolithus antarcticus</name>
    <dbReference type="NCBI Taxonomy" id="1507870"/>
    <lineage>
        <taxon>Eukaryota</taxon>
        <taxon>Fungi</taxon>
        <taxon>Dikarya</taxon>
        <taxon>Ascomycota</taxon>
        <taxon>Pezizomycotina</taxon>
        <taxon>Dothideomycetes</taxon>
        <taxon>Dothideomycetidae</taxon>
        <taxon>Cladosporiales</taxon>
        <taxon>Cladosporiaceae</taxon>
        <taxon>Cryoendolithus</taxon>
    </lineage>
</organism>
<dbReference type="AlphaFoldDB" id="A0A1V8STP7"/>
<reference evidence="2" key="1">
    <citation type="submission" date="2017-03" db="EMBL/GenBank/DDBJ databases">
        <title>Genomes of endolithic fungi from Antarctica.</title>
        <authorList>
            <person name="Coleine C."/>
            <person name="Masonjones S."/>
            <person name="Stajich J.E."/>
        </authorList>
    </citation>
    <scope>NUCLEOTIDE SEQUENCE [LARGE SCALE GENOMIC DNA]</scope>
    <source>
        <strain evidence="2">CCFEE 5527</strain>
    </source>
</reference>
<gene>
    <name evidence="1" type="ORF">B0A48_12043</name>
</gene>
<protein>
    <submittedName>
        <fullName evidence="1">Uncharacterized protein</fullName>
    </submittedName>
</protein>
<dbReference type="Proteomes" id="UP000192596">
    <property type="component" value="Unassembled WGS sequence"/>
</dbReference>
<comment type="caution">
    <text evidence="1">The sequence shown here is derived from an EMBL/GenBank/DDBJ whole genome shotgun (WGS) entry which is preliminary data.</text>
</comment>
<dbReference type="InParanoid" id="A0A1V8STP7"/>
<keyword evidence="2" id="KW-1185">Reference proteome</keyword>
<evidence type="ECO:0000313" key="2">
    <source>
        <dbReference type="Proteomes" id="UP000192596"/>
    </source>
</evidence>
<evidence type="ECO:0000313" key="1">
    <source>
        <dbReference type="EMBL" id="OQO02516.1"/>
    </source>
</evidence>
<dbReference type="EMBL" id="NAJO01000027">
    <property type="protein sequence ID" value="OQO02516.1"/>
    <property type="molecule type" value="Genomic_DNA"/>
</dbReference>
<proteinExistence type="predicted"/>
<name>A0A1V8STP7_9PEZI</name>
<sequence length="126" mass="12888">MEASRHAKTTIAIVWKIATAPTCTACEAVIVTVAAGVALDAELLPVVPAAGMVVGLLVVELVVDEDGCAAAETMLDASLDELDVDDVVSKIVASDVKVLVEVESPAVYVVDDELLPSATVQVSSIA</sequence>
<accession>A0A1V8STP7</accession>